<evidence type="ECO:0000259" key="5">
    <source>
        <dbReference type="PROSITE" id="PS51296"/>
    </source>
</evidence>
<evidence type="ECO:0000313" key="6">
    <source>
        <dbReference type="EMBL" id="EAV47344.1"/>
    </source>
</evidence>
<comment type="caution">
    <text evidence="6">The sequence shown here is derived from an EMBL/GenBank/DDBJ whole genome shotgun (WGS) entry which is preliminary data.</text>
</comment>
<gene>
    <name evidence="6" type="ORF">MB2181_04685</name>
</gene>
<keyword evidence="2" id="KW-0479">Metal-binding</keyword>
<keyword evidence="7" id="KW-1185">Reference proteome</keyword>
<organism evidence="6 7">
    <name type="scientific">Methylophilales bacterium HTCC2181</name>
    <dbReference type="NCBI Taxonomy" id="383631"/>
    <lineage>
        <taxon>Bacteria</taxon>
        <taxon>Pseudomonadati</taxon>
        <taxon>Pseudomonadota</taxon>
        <taxon>Betaproteobacteria</taxon>
        <taxon>Nitrosomonadales</taxon>
        <taxon>OM43 clade</taxon>
    </lineage>
</organism>
<dbReference type="Pfam" id="PF00355">
    <property type="entry name" value="Rieske"/>
    <property type="match status" value="1"/>
</dbReference>
<reference evidence="6 7" key="1">
    <citation type="submission" date="2006-11" db="EMBL/GenBank/DDBJ databases">
        <authorList>
            <person name="Giovannoni S."/>
            <person name="Vergin K."/>
            <person name="Ferriera S."/>
            <person name="Johnson J."/>
            <person name="Kravitz S."/>
            <person name="Beeson K."/>
            <person name="Sutton G."/>
            <person name="Rogers Y.-H."/>
            <person name="Friedman R."/>
            <person name="Frazier M."/>
            <person name="Venter J.C."/>
        </authorList>
    </citation>
    <scope>NUCLEOTIDE SEQUENCE [LARGE SCALE GENOMIC DNA]</scope>
    <source>
        <strain evidence="6 7">HTCC2181</strain>
    </source>
</reference>
<keyword evidence="4" id="KW-0411">Iron-sulfur</keyword>
<dbReference type="AlphaFoldDB" id="A0P734"/>
<protein>
    <submittedName>
        <fullName evidence="6">Rieske (2Fe-2S) region</fullName>
    </submittedName>
</protein>
<dbReference type="InterPro" id="IPR017941">
    <property type="entry name" value="Rieske_2Fe-2S"/>
</dbReference>
<evidence type="ECO:0000256" key="3">
    <source>
        <dbReference type="ARBA" id="ARBA00023004"/>
    </source>
</evidence>
<dbReference type="GO" id="GO:0051537">
    <property type="term" value="F:2 iron, 2 sulfur cluster binding"/>
    <property type="evidence" value="ECO:0007669"/>
    <property type="project" value="UniProtKB-KW"/>
</dbReference>
<dbReference type="PROSITE" id="PS51296">
    <property type="entry name" value="RIESKE"/>
    <property type="match status" value="1"/>
</dbReference>
<dbReference type="PANTHER" id="PTHR40261">
    <property type="match status" value="1"/>
</dbReference>
<dbReference type="Proteomes" id="UP000054262">
    <property type="component" value="Unassembled WGS sequence"/>
</dbReference>
<dbReference type="InterPro" id="IPR036922">
    <property type="entry name" value="Rieske_2Fe-2S_sf"/>
</dbReference>
<dbReference type="CDD" id="cd03467">
    <property type="entry name" value="Rieske"/>
    <property type="match status" value="1"/>
</dbReference>
<feature type="domain" description="Rieske" evidence="5">
    <location>
        <begin position="8"/>
        <end position="91"/>
    </location>
</feature>
<dbReference type="EMBL" id="AAUX01000001">
    <property type="protein sequence ID" value="EAV47344.1"/>
    <property type="molecule type" value="Genomic_DNA"/>
</dbReference>
<evidence type="ECO:0000256" key="2">
    <source>
        <dbReference type="ARBA" id="ARBA00022723"/>
    </source>
</evidence>
<proteinExistence type="predicted"/>
<dbReference type="Gene3D" id="2.102.10.10">
    <property type="entry name" value="Rieske [2Fe-2S] iron-sulphur domain"/>
    <property type="match status" value="1"/>
</dbReference>
<dbReference type="PANTHER" id="PTHR40261:SF1">
    <property type="entry name" value="RIESKE DOMAIN-CONTAINING PROTEIN"/>
    <property type="match status" value="1"/>
</dbReference>
<evidence type="ECO:0000256" key="1">
    <source>
        <dbReference type="ARBA" id="ARBA00022714"/>
    </source>
</evidence>
<accession>A0P734</accession>
<dbReference type="SUPFAM" id="SSF50022">
    <property type="entry name" value="ISP domain"/>
    <property type="match status" value="1"/>
</dbReference>
<dbReference type="GO" id="GO:0046872">
    <property type="term" value="F:metal ion binding"/>
    <property type="evidence" value="ECO:0007669"/>
    <property type="project" value="UniProtKB-KW"/>
</dbReference>
<keyword evidence="3" id="KW-0408">Iron</keyword>
<name>A0P734_9PROT</name>
<evidence type="ECO:0000256" key="4">
    <source>
        <dbReference type="ARBA" id="ARBA00023014"/>
    </source>
</evidence>
<sequence>MAESIKLLKKDFASDPSTSKFKFFEYGEEKTGFALFYKGSYYVYKNQCQHLPVELDWVDNNFLEDEGSFIICATHGAIYEPTSGLCVSGPCKGSSLKSMSFTMTKSEIVVTL</sequence>
<evidence type="ECO:0000313" key="7">
    <source>
        <dbReference type="Proteomes" id="UP000054262"/>
    </source>
</evidence>
<keyword evidence="1" id="KW-0001">2Fe-2S</keyword>